<gene>
    <name evidence="1" type="ORF">PR048_015335</name>
</gene>
<evidence type="ECO:0000313" key="2">
    <source>
        <dbReference type="Proteomes" id="UP001159363"/>
    </source>
</evidence>
<keyword evidence="2" id="KW-1185">Reference proteome</keyword>
<dbReference type="EMBL" id="JARBHB010000005">
    <property type="protein sequence ID" value="KAJ8883491.1"/>
    <property type="molecule type" value="Genomic_DNA"/>
</dbReference>
<dbReference type="Proteomes" id="UP001159363">
    <property type="component" value="Chromosome 4"/>
</dbReference>
<name>A0ABQ9HH63_9NEOP</name>
<proteinExistence type="predicted"/>
<evidence type="ECO:0000313" key="1">
    <source>
        <dbReference type="EMBL" id="KAJ8883491.1"/>
    </source>
</evidence>
<protein>
    <submittedName>
        <fullName evidence="1">Uncharacterized protein</fullName>
    </submittedName>
</protein>
<reference evidence="1 2" key="1">
    <citation type="submission" date="2023-02" db="EMBL/GenBank/DDBJ databases">
        <title>LHISI_Scaffold_Assembly.</title>
        <authorList>
            <person name="Stuart O.P."/>
            <person name="Cleave R."/>
            <person name="Magrath M.J.L."/>
            <person name="Mikheyev A.S."/>
        </authorList>
    </citation>
    <scope>NUCLEOTIDE SEQUENCE [LARGE SCALE GENOMIC DNA]</scope>
    <source>
        <strain evidence="1">Daus_M_001</strain>
        <tissue evidence="1">Leg muscle</tissue>
    </source>
</reference>
<comment type="caution">
    <text evidence="1">The sequence shown here is derived from an EMBL/GenBank/DDBJ whole genome shotgun (WGS) entry which is preliminary data.</text>
</comment>
<sequence>MAGCPLTCGDGDDDLLQFLSQLGYCPQFDALNTSLTGREMLQLFANLRGVPRDVDYEVNYWIRQLGQ</sequence>
<organism evidence="1 2">
    <name type="scientific">Dryococelus australis</name>
    <dbReference type="NCBI Taxonomy" id="614101"/>
    <lineage>
        <taxon>Eukaryota</taxon>
        <taxon>Metazoa</taxon>
        <taxon>Ecdysozoa</taxon>
        <taxon>Arthropoda</taxon>
        <taxon>Hexapoda</taxon>
        <taxon>Insecta</taxon>
        <taxon>Pterygota</taxon>
        <taxon>Neoptera</taxon>
        <taxon>Polyneoptera</taxon>
        <taxon>Phasmatodea</taxon>
        <taxon>Verophasmatodea</taxon>
        <taxon>Anareolatae</taxon>
        <taxon>Phasmatidae</taxon>
        <taxon>Eurycanthinae</taxon>
        <taxon>Dryococelus</taxon>
    </lineage>
</organism>
<accession>A0ABQ9HH63</accession>